<protein>
    <submittedName>
        <fullName evidence="1">Uncharacterized protein</fullName>
    </submittedName>
</protein>
<dbReference type="EnsemblPlants" id="AUR62012042-RA">
    <property type="protein sequence ID" value="AUR62012042-RA:cds"/>
    <property type="gene ID" value="AUR62012042"/>
</dbReference>
<keyword evidence="2" id="KW-1185">Reference proteome</keyword>
<sequence length="250" mass="27043">MTMTAEFNFVANSSSSNPRFSLHFKPHFGDFSIKKSHSSSSLSLSPFNSINRNDTVFEAEDNSLEMVEKPIVDADTGDYFSVKNPNSESKITTLPLKSSVERAVDGMELGAKTVLPIKNGAVLKLRWGVKIPEGFKSLMKNPTAKMSPRGIPQLVLNKIGIEHVAKEDRKVGPNEVVGLGPYGGGVSGADLAETCFTVKRQLETLRSENAVLGKALDDLKAEFGNKGFKVKEGGERKLNEIKEGDAGVGN</sequence>
<reference evidence="1" key="1">
    <citation type="journal article" date="2017" name="Nature">
        <title>The genome of Chenopodium quinoa.</title>
        <authorList>
            <person name="Jarvis D.E."/>
            <person name="Ho Y.S."/>
            <person name="Lightfoot D.J."/>
            <person name="Schmoeckel S.M."/>
            <person name="Li B."/>
            <person name="Borm T.J.A."/>
            <person name="Ohyanagi H."/>
            <person name="Mineta K."/>
            <person name="Michell C.T."/>
            <person name="Saber N."/>
            <person name="Kharbatia N.M."/>
            <person name="Rupper R.R."/>
            <person name="Sharp A.R."/>
            <person name="Dally N."/>
            <person name="Boughton B.A."/>
            <person name="Woo Y.H."/>
            <person name="Gao G."/>
            <person name="Schijlen E.G.W.M."/>
            <person name="Guo X."/>
            <person name="Momin A.A."/>
            <person name="Negrao S."/>
            <person name="Al-Babili S."/>
            <person name="Gehring C."/>
            <person name="Roessner U."/>
            <person name="Jung C."/>
            <person name="Murphy K."/>
            <person name="Arold S.T."/>
            <person name="Gojobori T."/>
            <person name="van der Linden C.G."/>
            <person name="van Loo E.N."/>
            <person name="Jellen E.N."/>
            <person name="Maughan P.J."/>
            <person name="Tester M."/>
        </authorList>
    </citation>
    <scope>NUCLEOTIDE SEQUENCE [LARGE SCALE GENOMIC DNA]</scope>
    <source>
        <strain evidence="1">cv. PI 614886</strain>
    </source>
</reference>
<evidence type="ECO:0000313" key="2">
    <source>
        <dbReference type="Proteomes" id="UP000596660"/>
    </source>
</evidence>
<organism evidence="1 2">
    <name type="scientific">Chenopodium quinoa</name>
    <name type="common">Quinoa</name>
    <dbReference type="NCBI Taxonomy" id="63459"/>
    <lineage>
        <taxon>Eukaryota</taxon>
        <taxon>Viridiplantae</taxon>
        <taxon>Streptophyta</taxon>
        <taxon>Embryophyta</taxon>
        <taxon>Tracheophyta</taxon>
        <taxon>Spermatophyta</taxon>
        <taxon>Magnoliopsida</taxon>
        <taxon>eudicotyledons</taxon>
        <taxon>Gunneridae</taxon>
        <taxon>Pentapetalae</taxon>
        <taxon>Caryophyllales</taxon>
        <taxon>Chenopodiaceae</taxon>
        <taxon>Chenopodioideae</taxon>
        <taxon>Atripliceae</taxon>
        <taxon>Chenopodium</taxon>
    </lineage>
</organism>
<name>A0A803LFT6_CHEQI</name>
<dbReference type="Gramene" id="AUR62012042-RA">
    <property type="protein sequence ID" value="AUR62012042-RA:cds"/>
    <property type="gene ID" value="AUR62012042"/>
</dbReference>
<dbReference type="Proteomes" id="UP000596660">
    <property type="component" value="Unplaced"/>
</dbReference>
<evidence type="ECO:0000313" key="1">
    <source>
        <dbReference type="EnsemblPlants" id="AUR62012042-RA:cds"/>
    </source>
</evidence>
<reference evidence="1" key="2">
    <citation type="submission" date="2021-03" db="UniProtKB">
        <authorList>
            <consortium name="EnsemblPlants"/>
        </authorList>
    </citation>
    <scope>IDENTIFICATION</scope>
</reference>
<dbReference type="SMR" id="A0A803LFT6"/>
<dbReference type="AlphaFoldDB" id="A0A803LFT6"/>
<accession>A0A803LFT6</accession>
<dbReference type="OMA" id="FRWGIRV"/>
<dbReference type="PANTHER" id="PTHR34285:SF3">
    <property type="entry name" value="OS08G0510800 PROTEIN"/>
    <property type="match status" value="1"/>
</dbReference>
<dbReference type="PANTHER" id="PTHR34285">
    <property type="entry name" value="OS08G0510800 PROTEIN"/>
    <property type="match status" value="1"/>
</dbReference>
<gene>
    <name evidence="1" type="primary">LOC110734168</name>
</gene>
<proteinExistence type="predicted"/>